<organism evidence="2 3">
    <name type="scientific">Geothermobacter hydrogeniphilus</name>
    <dbReference type="NCBI Taxonomy" id="1969733"/>
    <lineage>
        <taxon>Bacteria</taxon>
        <taxon>Pseudomonadati</taxon>
        <taxon>Thermodesulfobacteriota</taxon>
        <taxon>Desulfuromonadia</taxon>
        <taxon>Desulfuromonadales</taxon>
        <taxon>Geothermobacteraceae</taxon>
        <taxon>Geothermobacter</taxon>
    </lineage>
</organism>
<accession>A0A2K2H6E5</accession>
<dbReference type="InterPro" id="IPR035439">
    <property type="entry name" value="UPF0145_dom_sf"/>
</dbReference>
<dbReference type="Pfam" id="PF01906">
    <property type="entry name" value="YbjQ_1"/>
    <property type="match status" value="1"/>
</dbReference>
<evidence type="ECO:0000313" key="3">
    <source>
        <dbReference type="Proteomes" id="UP000236340"/>
    </source>
</evidence>
<dbReference type="AlphaFoldDB" id="A0A2K2H6E5"/>
<sequence>MEFFLQSPDLVIFLVLLTLGYAAGSLAEKRHYRSIEKRERELVRLAVVTAEGSFPPGRVRQAFLVSGSTVVSIDYFKRLLAILRNIFGGRVKAYESLVDRARREAILRMKAEAHQRGAGMILNLRLETATIGRNANRKKQVGSVEAIAYGTAVVFNK</sequence>
<dbReference type="OrthoDB" id="530049at2"/>
<evidence type="ECO:0000256" key="1">
    <source>
        <dbReference type="ARBA" id="ARBA00010751"/>
    </source>
</evidence>
<dbReference type="Proteomes" id="UP000236340">
    <property type="component" value="Unassembled WGS sequence"/>
</dbReference>
<dbReference type="SUPFAM" id="SSF117782">
    <property type="entry name" value="YbjQ-like"/>
    <property type="match status" value="1"/>
</dbReference>
<dbReference type="InterPro" id="IPR002765">
    <property type="entry name" value="UPF0145_YbjQ-like"/>
</dbReference>
<protein>
    <recommendedName>
        <fullName evidence="4">YbjQ family protein</fullName>
    </recommendedName>
</protein>
<comment type="similarity">
    <text evidence="1">Belongs to the UPF0145 family.</text>
</comment>
<dbReference type="PANTHER" id="PTHR34068">
    <property type="entry name" value="UPF0145 PROTEIN YBJQ"/>
    <property type="match status" value="1"/>
</dbReference>
<evidence type="ECO:0000313" key="2">
    <source>
        <dbReference type="EMBL" id="PNU18895.1"/>
    </source>
</evidence>
<reference evidence="2 3" key="1">
    <citation type="journal article" date="2018" name="Genome Announc.">
        <title>Genome Sequence of Geothermobacter sp. HR-1 Iron Reducer from the Loihi Seamount.</title>
        <authorList>
            <person name="Smith H."/>
            <person name="Abuyen K."/>
            <person name="Tremblay J."/>
            <person name="Savalia P."/>
            <person name="Perez-Rodriguez I."/>
            <person name="Emerson D."/>
            <person name="Tully B."/>
            <person name="Amend J."/>
        </authorList>
    </citation>
    <scope>NUCLEOTIDE SEQUENCE [LARGE SCALE GENOMIC DNA]</scope>
    <source>
        <strain evidence="2 3">HR-1</strain>
    </source>
</reference>
<proteinExistence type="inferred from homology"/>
<dbReference type="Gene3D" id="3.30.110.70">
    <property type="entry name" value="Hypothetical protein apc22750. Chain B"/>
    <property type="match status" value="1"/>
</dbReference>
<comment type="caution">
    <text evidence="2">The sequence shown here is derived from an EMBL/GenBank/DDBJ whole genome shotgun (WGS) entry which is preliminary data.</text>
</comment>
<dbReference type="EMBL" id="PPFX01000047">
    <property type="protein sequence ID" value="PNU18895.1"/>
    <property type="molecule type" value="Genomic_DNA"/>
</dbReference>
<gene>
    <name evidence="2" type="ORF">C2E25_15440</name>
</gene>
<evidence type="ECO:0008006" key="4">
    <source>
        <dbReference type="Google" id="ProtNLM"/>
    </source>
</evidence>
<name>A0A2K2H6E5_9BACT</name>